<organism evidence="2 3">
    <name type="scientific">Brenneria salicis ATCC 15712 = DSM 30166</name>
    <dbReference type="NCBI Taxonomy" id="714314"/>
    <lineage>
        <taxon>Bacteria</taxon>
        <taxon>Pseudomonadati</taxon>
        <taxon>Pseudomonadota</taxon>
        <taxon>Gammaproteobacteria</taxon>
        <taxon>Enterobacterales</taxon>
        <taxon>Pectobacteriaceae</taxon>
        <taxon>Brenneria</taxon>
    </lineage>
</organism>
<feature type="transmembrane region" description="Helical" evidence="1">
    <location>
        <begin position="12"/>
        <end position="32"/>
    </location>
</feature>
<keyword evidence="1" id="KW-0812">Transmembrane</keyword>
<sequence length="77" mass="8566">MKLSSKGKPAFFSAPAILANLIVAVALLFIAGCSEKSYDITPLGQTSFARYQQETTRWVEQNRVFQTDDKSMVHQLA</sequence>
<name>A0A366IEA9_9GAMM</name>
<accession>A0A366IEA9</accession>
<dbReference type="EMBL" id="QNRY01000001">
    <property type="protein sequence ID" value="RBP67749.1"/>
    <property type="molecule type" value="Genomic_DNA"/>
</dbReference>
<evidence type="ECO:0000313" key="2">
    <source>
        <dbReference type="EMBL" id="RBP67749.1"/>
    </source>
</evidence>
<evidence type="ECO:0000256" key="1">
    <source>
        <dbReference type="SAM" id="Phobius"/>
    </source>
</evidence>
<dbReference type="AlphaFoldDB" id="A0A366IEA9"/>
<dbReference type="PROSITE" id="PS51257">
    <property type="entry name" value="PROKAR_LIPOPROTEIN"/>
    <property type="match status" value="1"/>
</dbReference>
<dbReference type="RefSeq" id="WP_113864821.1">
    <property type="nucleotide sequence ID" value="NZ_AGJP01000001.1"/>
</dbReference>
<dbReference type="OrthoDB" id="8476759at2"/>
<gene>
    <name evidence="2" type="ORF">DES54_101271</name>
</gene>
<evidence type="ECO:0000313" key="3">
    <source>
        <dbReference type="Proteomes" id="UP000253046"/>
    </source>
</evidence>
<dbReference type="Proteomes" id="UP000253046">
    <property type="component" value="Unassembled WGS sequence"/>
</dbReference>
<comment type="caution">
    <text evidence="2">The sequence shown here is derived from an EMBL/GenBank/DDBJ whole genome shotgun (WGS) entry which is preliminary data.</text>
</comment>
<keyword evidence="3" id="KW-1185">Reference proteome</keyword>
<keyword evidence="1" id="KW-1133">Transmembrane helix</keyword>
<reference evidence="2 3" key="1">
    <citation type="submission" date="2018-06" db="EMBL/GenBank/DDBJ databases">
        <title>Genomic Encyclopedia of Type Strains, Phase IV (KMG-IV): sequencing the most valuable type-strain genomes for metagenomic binning, comparative biology and taxonomic classification.</title>
        <authorList>
            <person name="Goeker M."/>
        </authorList>
    </citation>
    <scope>NUCLEOTIDE SEQUENCE [LARGE SCALE GENOMIC DNA]</scope>
    <source>
        <strain evidence="2 3">DSM 30166</strain>
    </source>
</reference>
<protein>
    <submittedName>
        <fullName evidence="2">Uncharacterized protein</fullName>
    </submittedName>
</protein>
<keyword evidence="1" id="KW-0472">Membrane</keyword>
<proteinExistence type="predicted"/>